<feature type="binding site" evidence="9">
    <location>
        <position position="51"/>
    </location>
    <ligand>
        <name>Mg(2+)</name>
        <dbReference type="ChEBI" id="CHEBI:18420"/>
    </ligand>
</feature>
<dbReference type="SFLD" id="SFLDF00376">
    <property type="entry name" value="7-carboxy-7-deazaguanine_synth"/>
    <property type="match status" value="1"/>
</dbReference>
<dbReference type="GO" id="GO:0051539">
    <property type="term" value="F:4 iron, 4 sulfur cluster binding"/>
    <property type="evidence" value="ECO:0007669"/>
    <property type="project" value="UniProtKB-UniRule"/>
</dbReference>
<proteinExistence type="inferred from homology"/>
<dbReference type="EC" id="4.3.99.3" evidence="9"/>
<feature type="binding site" evidence="9">
    <location>
        <begin position="136"/>
        <end position="138"/>
    </location>
    <ligand>
        <name>S-adenosyl-L-methionine</name>
        <dbReference type="ChEBI" id="CHEBI:59789"/>
    </ligand>
</feature>
<evidence type="ECO:0000256" key="8">
    <source>
        <dbReference type="ARBA" id="ARBA00023239"/>
    </source>
</evidence>
<keyword evidence="6 9" id="KW-0408">Iron</keyword>
<keyword evidence="7 9" id="KW-0411">Iron-sulfur</keyword>
<evidence type="ECO:0000256" key="5">
    <source>
        <dbReference type="ARBA" id="ARBA00022842"/>
    </source>
</evidence>
<comment type="caution">
    <text evidence="9">Lacks conserved residue(s) required for the propagation of feature annotation.</text>
</comment>
<keyword evidence="2 9" id="KW-0949">S-adenosyl-L-methionine</keyword>
<feature type="domain" description="Radical SAM core" evidence="10">
    <location>
        <begin position="18"/>
        <end position="213"/>
    </location>
</feature>
<dbReference type="InterPro" id="IPR024924">
    <property type="entry name" value="7-CO-7-deazaguanine_synth-like"/>
</dbReference>
<name>A0A520MIJ0_9GAMM</name>
<keyword evidence="4 9" id="KW-0671">Queuosine biosynthesis</keyword>
<dbReference type="GO" id="GO:0000287">
    <property type="term" value="F:magnesium ion binding"/>
    <property type="evidence" value="ECO:0007669"/>
    <property type="project" value="UniProtKB-UniRule"/>
</dbReference>
<dbReference type="PIRSF" id="PIRSF000370">
    <property type="entry name" value="QueE"/>
    <property type="match status" value="1"/>
</dbReference>
<keyword evidence="1 9" id="KW-0004">4Fe-4S</keyword>
<keyword evidence="5 9" id="KW-0460">Magnesium</keyword>
<dbReference type="AlphaFoldDB" id="A0A520MIJ0"/>
<evidence type="ECO:0000256" key="3">
    <source>
        <dbReference type="ARBA" id="ARBA00022723"/>
    </source>
</evidence>
<feature type="binding site" evidence="9">
    <location>
        <position position="31"/>
    </location>
    <ligand>
        <name>[4Fe-4S] cluster</name>
        <dbReference type="ChEBI" id="CHEBI:49883"/>
        <note>4Fe-4S-S-AdoMet</note>
    </ligand>
</feature>
<dbReference type="Proteomes" id="UP000315889">
    <property type="component" value="Unassembled WGS sequence"/>
</dbReference>
<dbReference type="InterPro" id="IPR058240">
    <property type="entry name" value="rSAM_sf"/>
</dbReference>
<dbReference type="InterPro" id="IPR007197">
    <property type="entry name" value="rSAM"/>
</dbReference>
<dbReference type="NCBIfam" id="TIGR04508">
    <property type="entry name" value="queE_Cx14CxxC"/>
    <property type="match status" value="1"/>
</dbReference>
<dbReference type="SFLD" id="SFLDS00029">
    <property type="entry name" value="Radical_SAM"/>
    <property type="match status" value="1"/>
</dbReference>
<keyword evidence="8 9" id="KW-0456">Lyase</keyword>
<comment type="cofactor">
    <cofactor evidence="9">
        <name>Mg(2+)</name>
        <dbReference type="ChEBI" id="CHEBI:18420"/>
    </cofactor>
</comment>
<evidence type="ECO:0000256" key="4">
    <source>
        <dbReference type="ARBA" id="ARBA00022785"/>
    </source>
</evidence>
<evidence type="ECO:0000313" key="11">
    <source>
        <dbReference type="EMBL" id="RZO21046.1"/>
    </source>
</evidence>
<feature type="binding site" evidence="9">
    <location>
        <begin position="48"/>
        <end position="50"/>
    </location>
    <ligand>
        <name>S-adenosyl-L-methionine</name>
        <dbReference type="ChEBI" id="CHEBI:59789"/>
    </ligand>
</feature>
<dbReference type="InterPro" id="IPR013785">
    <property type="entry name" value="Aldolase_TIM"/>
</dbReference>
<evidence type="ECO:0000256" key="9">
    <source>
        <dbReference type="HAMAP-Rule" id="MF_00917"/>
    </source>
</evidence>
<comment type="pathway">
    <text evidence="9">Purine metabolism; 7-cyano-7-deazaguanine biosynthesis.</text>
</comment>
<feature type="binding site" evidence="9">
    <location>
        <position position="27"/>
    </location>
    <ligand>
        <name>substrate</name>
    </ligand>
</feature>
<keyword evidence="3 9" id="KW-0479">Metal-binding</keyword>
<dbReference type="HAMAP" id="MF_00917">
    <property type="entry name" value="QueE"/>
    <property type="match status" value="1"/>
</dbReference>
<feature type="binding site" evidence="9">
    <location>
        <begin position="12"/>
        <end position="14"/>
    </location>
    <ligand>
        <name>substrate</name>
    </ligand>
</feature>
<dbReference type="GO" id="GO:0016840">
    <property type="term" value="F:carbon-nitrogen lyase activity"/>
    <property type="evidence" value="ECO:0007669"/>
    <property type="project" value="UniProtKB-UniRule"/>
</dbReference>
<comment type="subunit">
    <text evidence="9">Homodimer.</text>
</comment>
<comment type="similarity">
    <text evidence="9">Belongs to the radical SAM superfamily. 7-carboxy-7-deazaguanine synthase family.</text>
</comment>
<dbReference type="SUPFAM" id="SSF102114">
    <property type="entry name" value="Radical SAM enzymes"/>
    <property type="match status" value="1"/>
</dbReference>
<feature type="binding site" evidence="9">
    <location>
        <position position="95"/>
    </location>
    <ligand>
        <name>S-adenosyl-L-methionine</name>
        <dbReference type="ChEBI" id="CHEBI:59789"/>
    </ligand>
</feature>
<comment type="cofactor">
    <cofactor evidence="9">
        <name>S-adenosyl-L-methionine</name>
        <dbReference type="ChEBI" id="CHEBI:59789"/>
    </cofactor>
    <text evidence="9">Binds 1 S-adenosyl-L-methionine per subunit.</text>
</comment>
<dbReference type="GO" id="GO:1904047">
    <property type="term" value="F:S-adenosyl-L-methionine binding"/>
    <property type="evidence" value="ECO:0007669"/>
    <property type="project" value="UniProtKB-UniRule"/>
</dbReference>
<comment type="caution">
    <text evidence="11">The sequence shown here is derived from an EMBL/GenBank/DDBJ whole genome shotgun (WGS) entry which is preliminary data.</text>
</comment>
<comment type="catalytic activity">
    <reaction evidence="9">
        <text>6-carboxy-5,6,7,8-tetrahydropterin + H(+) = 7-carboxy-7-carbaguanine + NH4(+)</text>
        <dbReference type="Rhea" id="RHEA:27974"/>
        <dbReference type="ChEBI" id="CHEBI:15378"/>
        <dbReference type="ChEBI" id="CHEBI:28938"/>
        <dbReference type="ChEBI" id="CHEBI:61032"/>
        <dbReference type="ChEBI" id="CHEBI:61036"/>
        <dbReference type="EC" id="4.3.99.3"/>
    </reaction>
</comment>
<sequence>MAYAVKEIFYSLQGEGAHAGRPAIFCRFTGCNLWSGHEKHRADAVCQFCDTDFVGTDGDGGGSFKNAVDLAKAVVSYWPDSITDVIHPYVICTGGEPLLQLDKDLIEAFHNEGAEVAIETNGTLPVPEGVDWVCVSPKSGSTVVVEEGDEIKLVYPQVGHQPSDFVHLNFEHFFLQPMFDEDENEHVKATIEYCLTHPRWSLSLQSHKLLGLQ</sequence>
<evidence type="ECO:0000256" key="1">
    <source>
        <dbReference type="ARBA" id="ARBA00022485"/>
    </source>
</evidence>
<dbReference type="Gene3D" id="3.20.20.70">
    <property type="entry name" value="Aldolase class I"/>
    <property type="match status" value="1"/>
</dbReference>
<comment type="cofactor">
    <cofactor evidence="9">
        <name>[4Fe-4S] cluster</name>
        <dbReference type="ChEBI" id="CHEBI:49883"/>
    </cofactor>
    <text evidence="9">Binds 1 [4Fe-4S] cluster. The cluster is coordinated with 3 cysteines and an exchangeable S-adenosyl-L-methionine.</text>
</comment>
<gene>
    <name evidence="9 11" type="primary">queE</name>
    <name evidence="11" type="ORF">EVB03_02105</name>
</gene>
<dbReference type="CDD" id="cd01335">
    <property type="entry name" value="Radical_SAM"/>
    <property type="match status" value="1"/>
</dbReference>
<evidence type="ECO:0000313" key="12">
    <source>
        <dbReference type="Proteomes" id="UP000315889"/>
    </source>
</evidence>
<protein>
    <recommendedName>
        <fullName evidence="9">7-carboxy-7-deazaguanine synthase</fullName>
        <shortName evidence="9">CDG synthase</shortName>
        <ecNumber evidence="9">4.3.99.3</ecNumber>
    </recommendedName>
    <alternativeName>
        <fullName evidence="9">Queuosine biosynthesis protein QueE</fullName>
    </alternativeName>
</protein>
<evidence type="ECO:0000259" key="10">
    <source>
        <dbReference type="PROSITE" id="PS51918"/>
    </source>
</evidence>
<accession>A0A520MIJ0</accession>
<dbReference type="GO" id="GO:0008616">
    <property type="term" value="P:tRNA queuosine(34) biosynthetic process"/>
    <property type="evidence" value="ECO:0007669"/>
    <property type="project" value="UniProtKB-UniRule"/>
</dbReference>
<comment type="function">
    <text evidence="9">Catalyzes the complex heterocyclic radical-mediated conversion of 6-carboxy-5,6,7,8-tetrahydropterin (CPH4) to 7-carboxy-7-deazaguanine (CDG), a step common to the biosynthetic pathways of all 7-deazapurine-containing compounds.</text>
</comment>
<dbReference type="UniPathway" id="UPA00391"/>
<feature type="binding site" evidence="9">
    <location>
        <position position="46"/>
    </location>
    <ligand>
        <name>[4Fe-4S] cluster</name>
        <dbReference type="ChEBI" id="CHEBI:49883"/>
        <note>4Fe-4S-S-AdoMet</note>
    </ligand>
</feature>
<dbReference type="PANTHER" id="PTHR42836">
    <property type="entry name" value="7-CARBOXY-7-DEAZAGUANINE SYNTHASE"/>
    <property type="match status" value="1"/>
</dbReference>
<dbReference type="InterPro" id="IPR030977">
    <property type="entry name" value="QueE_Cx14CxxC"/>
</dbReference>
<feature type="binding site" evidence="9">
    <location>
        <position position="49"/>
    </location>
    <ligand>
        <name>[4Fe-4S] cluster</name>
        <dbReference type="ChEBI" id="CHEBI:49883"/>
        <note>4Fe-4S-S-AdoMet</note>
    </ligand>
</feature>
<reference evidence="11 12" key="1">
    <citation type="submission" date="2019-02" db="EMBL/GenBank/DDBJ databases">
        <title>Prokaryotic population dynamics and viral predation in marine succession experiment using metagenomics: the confinement effect.</title>
        <authorList>
            <person name="Haro-Moreno J.M."/>
            <person name="Rodriguez-Valera F."/>
            <person name="Lopez-Perez M."/>
        </authorList>
    </citation>
    <scope>NUCLEOTIDE SEQUENCE [LARGE SCALE GENOMIC DNA]</scope>
    <source>
        <strain evidence="11">MED-G170</strain>
    </source>
</reference>
<dbReference type="PANTHER" id="PTHR42836:SF1">
    <property type="entry name" value="7-CARBOXY-7-DEAZAGUANINE SYNTHASE"/>
    <property type="match status" value="1"/>
</dbReference>
<organism evidence="11 12">
    <name type="scientific">SAR92 clade bacterium</name>
    <dbReference type="NCBI Taxonomy" id="2315479"/>
    <lineage>
        <taxon>Bacteria</taxon>
        <taxon>Pseudomonadati</taxon>
        <taxon>Pseudomonadota</taxon>
        <taxon>Gammaproteobacteria</taxon>
        <taxon>Cellvibrionales</taxon>
        <taxon>Porticoccaceae</taxon>
        <taxon>SAR92 clade</taxon>
    </lineage>
</organism>
<dbReference type="PROSITE" id="PS51918">
    <property type="entry name" value="RADICAL_SAM"/>
    <property type="match status" value="1"/>
</dbReference>
<evidence type="ECO:0000256" key="2">
    <source>
        <dbReference type="ARBA" id="ARBA00022691"/>
    </source>
</evidence>
<dbReference type="EMBL" id="SHBP01000002">
    <property type="protein sequence ID" value="RZO21046.1"/>
    <property type="molecule type" value="Genomic_DNA"/>
</dbReference>
<evidence type="ECO:0000256" key="7">
    <source>
        <dbReference type="ARBA" id="ARBA00023014"/>
    </source>
</evidence>
<feature type="binding site" evidence="9">
    <location>
        <position position="93"/>
    </location>
    <ligand>
        <name>substrate</name>
    </ligand>
</feature>
<evidence type="ECO:0000256" key="6">
    <source>
        <dbReference type="ARBA" id="ARBA00023004"/>
    </source>
</evidence>